<proteinExistence type="predicted"/>
<dbReference type="Pfam" id="PF03756">
    <property type="entry name" value="AfsA"/>
    <property type="match status" value="2"/>
</dbReference>
<reference evidence="2 3" key="1">
    <citation type="submission" date="2018-09" db="EMBL/GenBank/DDBJ databases">
        <authorList>
            <person name="Li J."/>
        </authorList>
    </citation>
    <scope>NUCLEOTIDE SEQUENCE [LARGE SCALE GENOMIC DNA]</scope>
    <source>
        <strain evidence="2 3">2129</strain>
    </source>
</reference>
<evidence type="ECO:0000313" key="3">
    <source>
        <dbReference type="Proteomes" id="UP000273001"/>
    </source>
</evidence>
<name>A0ABN5PLW0_9ACTO</name>
<dbReference type="InterPro" id="IPR005509">
    <property type="entry name" value="AfsA_hotdog_dom"/>
</dbReference>
<sequence>MAPQAATVAPQNLVHRQHEQEVLVSAPTRLEDGLYESAPGPGEPSPYYQDHPHSYWADVLFLAELGRQAGMSAGHAYAGLSLGTAFFFNSVMVEILDLPRLNDLRDRPRVRTRQEVLATRKDGTPRQLVFSQEIIDPANVPLARTKMEVQGLQAAKYEEIRRYQRGGSQPPQTSTVEVQAAPGAHVLPSPLLGREDRSNVVVSDLECGPGRSHARLSPDFANTSLFDHDYDHYPAMVLIEAGRQVTVGSASGGSGFPVVTRVSATFPGFAELDAVTTVSAQECASRFEVSVEQNGSAVSSMQMAVEWLR</sequence>
<dbReference type="RefSeq" id="WP_119835327.1">
    <property type="nucleotide sequence ID" value="NZ_CP032514.1"/>
</dbReference>
<organism evidence="2 3">
    <name type="scientific">Actinomyces lilanjuaniae</name>
    <dbReference type="NCBI Taxonomy" id="2321394"/>
    <lineage>
        <taxon>Bacteria</taxon>
        <taxon>Bacillati</taxon>
        <taxon>Actinomycetota</taxon>
        <taxon>Actinomycetes</taxon>
        <taxon>Actinomycetales</taxon>
        <taxon>Actinomycetaceae</taxon>
        <taxon>Actinomyces</taxon>
    </lineage>
</organism>
<dbReference type="EMBL" id="CP032514">
    <property type="protein sequence ID" value="AYD88884.1"/>
    <property type="molecule type" value="Genomic_DNA"/>
</dbReference>
<keyword evidence="3" id="KW-1185">Reference proteome</keyword>
<feature type="domain" description="A-factor biosynthesis hotdog" evidence="1">
    <location>
        <begin position="193"/>
        <end position="290"/>
    </location>
</feature>
<evidence type="ECO:0000259" key="1">
    <source>
        <dbReference type="Pfam" id="PF03756"/>
    </source>
</evidence>
<dbReference type="Proteomes" id="UP000273001">
    <property type="component" value="Chromosome"/>
</dbReference>
<evidence type="ECO:0000313" key="2">
    <source>
        <dbReference type="EMBL" id="AYD88884.1"/>
    </source>
</evidence>
<feature type="domain" description="A-factor biosynthesis hotdog" evidence="1">
    <location>
        <begin position="13"/>
        <end position="103"/>
    </location>
</feature>
<protein>
    <recommendedName>
        <fullName evidence="1">A-factor biosynthesis hotdog domain-containing protein</fullName>
    </recommendedName>
</protein>
<gene>
    <name evidence="2" type="ORF">D5R93_00295</name>
</gene>
<accession>A0ABN5PLW0</accession>